<dbReference type="GeneID" id="77135484"/>
<name>C3X8Q1_OXAFO</name>
<gene>
    <name evidence="1" type="ORF">OFBG_00605</name>
</gene>
<proteinExistence type="predicted"/>
<accession>C3X8Q1</accession>
<evidence type="ECO:0000313" key="2">
    <source>
        <dbReference type="Proteomes" id="UP000005089"/>
    </source>
</evidence>
<dbReference type="EMBL" id="GG658170">
    <property type="protein sequence ID" value="EEO29577.1"/>
    <property type="molecule type" value="Genomic_DNA"/>
</dbReference>
<dbReference type="Proteomes" id="UP000005089">
    <property type="component" value="Unassembled WGS sequence"/>
</dbReference>
<protein>
    <submittedName>
        <fullName evidence="1">Uncharacterized protein</fullName>
    </submittedName>
</protein>
<dbReference type="RefSeq" id="WP_005880148.1">
    <property type="nucleotide sequence ID" value="NZ_CP019430.1"/>
</dbReference>
<keyword evidence="2" id="KW-1185">Reference proteome</keyword>
<organism evidence="1 2">
    <name type="scientific">Oxalobacter formigenes OXCC13</name>
    <dbReference type="NCBI Taxonomy" id="556269"/>
    <lineage>
        <taxon>Bacteria</taxon>
        <taxon>Pseudomonadati</taxon>
        <taxon>Pseudomonadota</taxon>
        <taxon>Betaproteobacteria</taxon>
        <taxon>Burkholderiales</taxon>
        <taxon>Oxalobacteraceae</taxon>
        <taxon>Oxalobacter</taxon>
    </lineage>
</organism>
<dbReference type="AlphaFoldDB" id="C3X8Q1"/>
<reference evidence="1 2" key="1">
    <citation type="submission" date="2009-02" db="EMBL/GenBank/DDBJ databases">
        <title>The Genome Sequence of Oxalobacter formigenes OXCC13.</title>
        <authorList>
            <consortium name="The Broad Institute Genome Sequencing Platform"/>
            <person name="Ward D."/>
            <person name="Young S.K."/>
            <person name="Kodira C.D."/>
            <person name="Zeng Q."/>
            <person name="Koehrsen M."/>
            <person name="Alvarado L."/>
            <person name="Berlin A."/>
            <person name="Borenstein D."/>
            <person name="Chen Z."/>
            <person name="Engels R."/>
            <person name="Freedman E."/>
            <person name="Gellesch M."/>
            <person name="Goldberg J."/>
            <person name="Griggs A."/>
            <person name="Gujja S."/>
            <person name="Heiman D."/>
            <person name="Hepburn T."/>
            <person name="Howarth C."/>
            <person name="Jen D."/>
            <person name="Larson L."/>
            <person name="Lewis B."/>
            <person name="Mehta T."/>
            <person name="Park D."/>
            <person name="Pearson M."/>
            <person name="Roberts A."/>
            <person name="Saif S."/>
            <person name="Shea T."/>
            <person name="Shenoy N."/>
            <person name="Sisk P."/>
            <person name="Stolte C."/>
            <person name="Sykes S."/>
            <person name="Walk T."/>
            <person name="White J."/>
            <person name="Yandava C."/>
            <person name="Allison M.J."/>
            <person name="Lander E."/>
            <person name="Nusbaum C."/>
            <person name="Galagan J."/>
            <person name="Birren B."/>
        </authorList>
    </citation>
    <scope>NUCLEOTIDE SEQUENCE [LARGE SCALE GENOMIC DNA]</scope>
    <source>
        <strain evidence="1 2">OXCC13</strain>
    </source>
</reference>
<dbReference type="HOGENOM" id="CLU_1531057_0_0_4"/>
<sequence length="175" mass="20734">MNFLKNWFYPAKDKPEKKKVCWLLLGKILNELLFLSEKETDQIADLDDTNPKVLQEIIREFIVPNYHYYSRENQERIKDSLMYYLITDKETLERIFPSHYVPIDSTSGELFYTLVWKELYGTDYPGPINPSDYEEDCSAKYVNSLTQDSELYKKFNPNDERPSVANVIARLKQNP</sequence>
<evidence type="ECO:0000313" key="1">
    <source>
        <dbReference type="EMBL" id="EEO29577.1"/>
    </source>
</evidence>